<dbReference type="EMBL" id="WBOB01000010">
    <property type="protein sequence ID" value="KAB1977434.1"/>
    <property type="molecule type" value="Genomic_DNA"/>
</dbReference>
<keyword evidence="2 4" id="KW-0808">Transferase</keyword>
<evidence type="ECO:0000256" key="1">
    <source>
        <dbReference type="ARBA" id="ARBA00022676"/>
    </source>
</evidence>
<dbReference type="InterPro" id="IPR001173">
    <property type="entry name" value="Glyco_trans_2-like"/>
</dbReference>
<keyword evidence="1" id="KW-0328">Glycosyltransferase</keyword>
<comment type="caution">
    <text evidence="4">The sequence shown here is derived from an EMBL/GenBank/DDBJ whole genome shotgun (WGS) entry which is preliminary data.</text>
</comment>
<dbReference type="PANTHER" id="PTHR22916">
    <property type="entry name" value="GLYCOSYLTRANSFERASE"/>
    <property type="match status" value="1"/>
</dbReference>
<dbReference type="PANTHER" id="PTHR22916:SF51">
    <property type="entry name" value="GLYCOSYLTRANSFERASE EPSH-RELATED"/>
    <property type="match status" value="1"/>
</dbReference>
<reference evidence="4 5" key="1">
    <citation type="submission" date="2019-09" db="EMBL/GenBank/DDBJ databases">
        <title>Investigation of probiotic properties of different lactic acid bacteria.</title>
        <authorList>
            <person name="Jaomanjaka F."/>
            <person name="Blanc P."/>
        </authorList>
    </citation>
    <scope>NUCLEOTIDE SEQUENCE [LARGE SCALE GENOMIC DNA]</scope>
    <source>
        <strain evidence="4 5">BIO6272</strain>
    </source>
</reference>
<proteinExistence type="predicted"/>
<dbReference type="Proteomes" id="UP000430323">
    <property type="component" value="Unassembled WGS sequence"/>
</dbReference>
<evidence type="ECO:0000313" key="5">
    <source>
        <dbReference type="Proteomes" id="UP000430323"/>
    </source>
</evidence>
<feature type="domain" description="Glycosyltransferase 2-like" evidence="3">
    <location>
        <begin position="9"/>
        <end position="98"/>
    </location>
</feature>
<dbReference type="AlphaFoldDB" id="A0A6A1Z859"/>
<evidence type="ECO:0000259" key="3">
    <source>
        <dbReference type="Pfam" id="PF00535"/>
    </source>
</evidence>
<gene>
    <name evidence="4" type="ORF">F8251_03225</name>
</gene>
<dbReference type="GO" id="GO:0016757">
    <property type="term" value="F:glycosyltransferase activity"/>
    <property type="evidence" value="ECO:0007669"/>
    <property type="project" value="UniProtKB-KW"/>
</dbReference>
<dbReference type="RefSeq" id="WP_131501421.1">
    <property type="nucleotide sequence ID" value="NZ_JBBOJP010000100.1"/>
</dbReference>
<evidence type="ECO:0000256" key="2">
    <source>
        <dbReference type="ARBA" id="ARBA00022679"/>
    </source>
</evidence>
<protein>
    <submittedName>
        <fullName evidence="4">Glycosyltransferase</fullName>
    </submittedName>
</protein>
<evidence type="ECO:0000313" key="4">
    <source>
        <dbReference type="EMBL" id="KAB1977434.1"/>
    </source>
</evidence>
<dbReference type="Pfam" id="PF00535">
    <property type="entry name" value="Glycos_transf_2"/>
    <property type="match status" value="1"/>
</dbReference>
<organism evidence="4 5">
    <name type="scientific">Lactobacillus crispatus</name>
    <dbReference type="NCBI Taxonomy" id="47770"/>
    <lineage>
        <taxon>Bacteria</taxon>
        <taxon>Bacillati</taxon>
        <taxon>Bacillota</taxon>
        <taxon>Bacilli</taxon>
        <taxon>Lactobacillales</taxon>
        <taxon>Lactobacillaceae</taxon>
        <taxon>Lactobacillus</taxon>
    </lineage>
</organism>
<dbReference type="InterPro" id="IPR029044">
    <property type="entry name" value="Nucleotide-diphossugar_trans"/>
</dbReference>
<dbReference type="Gene3D" id="3.90.550.10">
    <property type="entry name" value="Spore Coat Polysaccharide Biosynthesis Protein SpsA, Chain A"/>
    <property type="match status" value="1"/>
</dbReference>
<dbReference type="SUPFAM" id="SSF53448">
    <property type="entry name" value="Nucleotide-diphospho-sugar transferases"/>
    <property type="match status" value="1"/>
</dbReference>
<accession>A0A6A1Z859</accession>
<sequence>MKRKNDITFIIPVYNKPVDQVKKCLISIKKLSSDIINEIIIIDDGSNNKLNEQYKNIAYKYDAKYFYEKNKGVSHARNVGIRNAKGKYISFVDADDNIISSAIHSKDLDNKSELILYNVIKSDQQGKYKKIYKFVDIGNKPTADQLLKYSFKEGLINWCVAKLYLRTFLLKHQIWFNDKLKQGEDLDFVLRILKEKPIISYFSRDMYIYNFSTLTGDEREKNNPLIAFDNAKATFNSQQKILNIISLDKRKKERIDKMICEETIKAISRIYSIFLNSYPSEAKQKIKLFNQFINTIRSRHNYSLKTRMRIRWFENQNFFMIKIYFLARSLYHKINNK</sequence>
<name>A0A6A1Z859_9LACO</name>